<dbReference type="Proteomes" id="UP000004995">
    <property type="component" value="Unassembled WGS sequence"/>
</dbReference>
<dbReference type="InParanoid" id="K3XU82"/>
<reference evidence="2" key="2">
    <citation type="submission" date="2018-08" db="UniProtKB">
        <authorList>
            <consortium name="EnsemblPlants"/>
        </authorList>
    </citation>
    <scope>IDENTIFICATION</scope>
    <source>
        <strain evidence="2">Yugu1</strain>
    </source>
</reference>
<feature type="compositionally biased region" description="Polar residues" evidence="1">
    <location>
        <begin position="1"/>
        <end position="12"/>
    </location>
</feature>
<protein>
    <submittedName>
        <fullName evidence="2">Uncharacterized protein</fullName>
    </submittedName>
</protein>
<proteinExistence type="predicted"/>
<dbReference type="EnsemblPlants" id="KQL05254">
    <property type="protein sequence ID" value="KQL05254"/>
    <property type="gene ID" value="SETIT_005489mg"/>
</dbReference>
<reference evidence="3" key="1">
    <citation type="journal article" date="2012" name="Nat. Biotechnol.">
        <title>Reference genome sequence of the model plant Setaria.</title>
        <authorList>
            <person name="Bennetzen J.L."/>
            <person name="Schmutz J."/>
            <person name="Wang H."/>
            <person name="Percifield R."/>
            <person name="Hawkins J."/>
            <person name="Pontaroli A.C."/>
            <person name="Estep M."/>
            <person name="Feng L."/>
            <person name="Vaughn J.N."/>
            <person name="Grimwood J."/>
            <person name="Jenkins J."/>
            <person name="Barry K."/>
            <person name="Lindquist E."/>
            <person name="Hellsten U."/>
            <person name="Deshpande S."/>
            <person name="Wang X."/>
            <person name="Wu X."/>
            <person name="Mitros T."/>
            <person name="Triplett J."/>
            <person name="Yang X."/>
            <person name="Ye C.Y."/>
            <person name="Mauro-Herrera M."/>
            <person name="Wang L."/>
            <person name="Li P."/>
            <person name="Sharma M."/>
            <person name="Sharma R."/>
            <person name="Ronald P.C."/>
            <person name="Panaud O."/>
            <person name="Kellogg E.A."/>
            <person name="Brutnell T.P."/>
            <person name="Doust A.N."/>
            <person name="Tuskan G.A."/>
            <person name="Rokhsar D."/>
            <person name="Devos K.M."/>
        </authorList>
    </citation>
    <scope>NUCLEOTIDE SEQUENCE [LARGE SCALE GENOMIC DNA]</scope>
    <source>
        <strain evidence="3">cv. Yugu1</strain>
    </source>
</reference>
<keyword evidence="3" id="KW-1185">Reference proteome</keyword>
<organism evidence="2 3">
    <name type="scientific">Setaria italica</name>
    <name type="common">Foxtail millet</name>
    <name type="synonym">Panicum italicum</name>
    <dbReference type="NCBI Taxonomy" id="4555"/>
    <lineage>
        <taxon>Eukaryota</taxon>
        <taxon>Viridiplantae</taxon>
        <taxon>Streptophyta</taxon>
        <taxon>Embryophyta</taxon>
        <taxon>Tracheophyta</taxon>
        <taxon>Spermatophyta</taxon>
        <taxon>Magnoliopsida</taxon>
        <taxon>Liliopsida</taxon>
        <taxon>Poales</taxon>
        <taxon>Poaceae</taxon>
        <taxon>PACMAD clade</taxon>
        <taxon>Panicoideae</taxon>
        <taxon>Panicodae</taxon>
        <taxon>Paniceae</taxon>
        <taxon>Cenchrinae</taxon>
        <taxon>Setaria</taxon>
    </lineage>
</organism>
<accession>K3XU82</accession>
<feature type="region of interest" description="Disordered" evidence="1">
    <location>
        <begin position="1"/>
        <end position="32"/>
    </location>
</feature>
<name>K3XU82_SETIT</name>
<sequence>MISEQYSRNTKSVPPPPNYQGLEEQHKDISDQNPHIAKHAQIMPS</sequence>
<dbReference type="EMBL" id="AGNK02003024">
    <property type="status" value="NOT_ANNOTATED_CDS"/>
    <property type="molecule type" value="Genomic_DNA"/>
</dbReference>
<evidence type="ECO:0000256" key="1">
    <source>
        <dbReference type="SAM" id="MobiDB-lite"/>
    </source>
</evidence>
<dbReference type="AlphaFoldDB" id="K3XU82"/>
<evidence type="ECO:0000313" key="2">
    <source>
        <dbReference type="EnsemblPlants" id="KQL05254"/>
    </source>
</evidence>
<dbReference type="HOGENOM" id="CLU_3208557_0_0_1"/>
<evidence type="ECO:0000313" key="3">
    <source>
        <dbReference type="Proteomes" id="UP000004995"/>
    </source>
</evidence>
<dbReference type="Gramene" id="KQL05254">
    <property type="protein sequence ID" value="KQL05254"/>
    <property type="gene ID" value="SETIT_005489mg"/>
</dbReference>